<evidence type="ECO:0000256" key="2">
    <source>
        <dbReference type="ARBA" id="ARBA00022730"/>
    </source>
</evidence>
<evidence type="ECO:0000313" key="10">
    <source>
        <dbReference type="Proteomes" id="UP000029445"/>
    </source>
</evidence>
<comment type="similarity">
    <text evidence="1">Belongs to the universal ribosomal protein uS4 family.</text>
</comment>
<dbReference type="OMA" id="GDMFQVE"/>
<feature type="compositionally biased region" description="Basic and acidic residues" evidence="7">
    <location>
        <begin position="215"/>
        <end position="224"/>
    </location>
</feature>
<keyword evidence="2" id="KW-0699">rRNA-binding</keyword>
<dbReference type="Proteomes" id="UP000029445">
    <property type="component" value="Chromosome 3"/>
</dbReference>
<dbReference type="STRING" id="294750.A0A095DG25"/>
<organism evidence="9 10">
    <name type="scientific">Cryptococcus deuterogattii (strain R265)</name>
    <name type="common">Cryptococcus gattii VGII (strain R265)</name>
    <dbReference type="NCBI Taxonomy" id="294750"/>
    <lineage>
        <taxon>Eukaryota</taxon>
        <taxon>Fungi</taxon>
        <taxon>Dikarya</taxon>
        <taxon>Basidiomycota</taxon>
        <taxon>Agaricomycotina</taxon>
        <taxon>Tremellomycetes</taxon>
        <taxon>Tremellales</taxon>
        <taxon>Cryptococcaceae</taxon>
        <taxon>Cryptococcus</taxon>
        <taxon>Cryptococcus gattii species complex</taxon>
    </lineage>
</organism>
<protein>
    <submittedName>
        <fullName evidence="9">Nam9 protein</fullName>
    </submittedName>
</protein>
<keyword evidence="5" id="KW-0687">Ribonucleoprotein</keyword>
<dbReference type="GO" id="GO:0019843">
    <property type="term" value="F:rRNA binding"/>
    <property type="evidence" value="ECO:0007669"/>
    <property type="project" value="UniProtKB-KW"/>
</dbReference>
<dbReference type="KEGG" id="cdeu:CNBG_5484"/>
<dbReference type="HOGENOM" id="CLU_041823_0_0_1"/>
<evidence type="ECO:0000259" key="8">
    <source>
        <dbReference type="SMART" id="SM00363"/>
    </source>
</evidence>
<keyword evidence="4" id="KW-0689">Ribosomal protein</keyword>
<dbReference type="InterPro" id="IPR022801">
    <property type="entry name" value="Ribosomal_uS4"/>
</dbReference>
<accession>A0A095DG25</accession>
<dbReference type="PROSITE" id="PS50889">
    <property type="entry name" value="S4"/>
    <property type="match status" value="1"/>
</dbReference>
<reference evidence="9 10" key="1">
    <citation type="journal article" date="2011" name="MBio">
        <title>Genome variation in Cryptococcus gattii, an emerging pathogen of immunocompetent hosts.</title>
        <authorList>
            <person name="D'Souza C.A."/>
            <person name="Kronstad J.W."/>
            <person name="Taylor G."/>
            <person name="Warren R."/>
            <person name="Yuen M."/>
            <person name="Hu G."/>
            <person name="Jung W.H."/>
            <person name="Sham A."/>
            <person name="Kidd S.E."/>
            <person name="Tangen K."/>
            <person name="Lee N."/>
            <person name="Zeilmaker T."/>
            <person name="Sawkins J."/>
            <person name="McVicker G."/>
            <person name="Shah S."/>
            <person name="Gnerre S."/>
            <person name="Griggs A."/>
            <person name="Zeng Q."/>
            <person name="Bartlett K."/>
            <person name="Li W."/>
            <person name="Wang X."/>
            <person name="Heitman J."/>
            <person name="Stajich J.E."/>
            <person name="Fraser J.A."/>
            <person name="Meyer W."/>
            <person name="Carter D."/>
            <person name="Schein J."/>
            <person name="Krzywinski M."/>
            <person name="Kwon-Chung K.J."/>
            <person name="Varma A."/>
            <person name="Wang J."/>
            <person name="Brunham R."/>
            <person name="Fyfe M."/>
            <person name="Ouellette B.F."/>
            <person name="Siddiqui A."/>
            <person name="Marra M."/>
            <person name="Jones S."/>
            <person name="Holt R."/>
            <person name="Birren B.W."/>
            <person name="Galagan J.E."/>
            <person name="Cuomo C.A."/>
        </authorList>
    </citation>
    <scope>NUCLEOTIDE SEQUENCE [LARGE SCALE GENOMIC DNA]</scope>
    <source>
        <strain evidence="9 10">R265</strain>
    </source>
</reference>
<feature type="region of interest" description="Disordered" evidence="7">
    <location>
        <begin position="201"/>
        <end position="226"/>
    </location>
</feature>
<dbReference type="AlphaFoldDB" id="A0A095DG25"/>
<dbReference type="Gene3D" id="3.10.290.10">
    <property type="entry name" value="RNA-binding S4 domain"/>
    <property type="match status" value="1"/>
</dbReference>
<proteinExistence type="inferred from homology"/>
<dbReference type="VEuPathDB" id="FungiDB:CNBG_5484"/>
<dbReference type="EMBL" id="CP025761">
    <property type="protein sequence ID" value="KGB79646.1"/>
    <property type="molecule type" value="Genomic_DNA"/>
</dbReference>
<evidence type="ECO:0000256" key="7">
    <source>
        <dbReference type="SAM" id="MobiDB-lite"/>
    </source>
</evidence>
<dbReference type="CDD" id="cd00165">
    <property type="entry name" value="S4"/>
    <property type="match status" value="1"/>
</dbReference>
<evidence type="ECO:0000256" key="1">
    <source>
        <dbReference type="ARBA" id="ARBA00007465"/>
    </source>
</evidence>
<dbReference type="InterPro" id="IPR036986">
    <property type="entry name" value="S4_RNA-bd_sf"/>
</dbReference>
<dbReference type="FunFam" id="3.10.290.10:FF:000038">
    <property type="entry name" value="Chromosome 15, whole genome shotgun sequence"/>
    <property type="match status" value="1"/>
</dbReference>
<dbReference type="GeneID" id="88181627"/>
<feature type="domain" description="RNA-binding S4" evidence="8">
    <location>
        <begin position="142"/>
        <end position="213"/>
    </location>
</feature>
<sequence length="317" mass="36453">MPYRPYTTRNVFNHKRAIPRMSWSPENLFNIWQRSSPESPIRREHDFTRTNATPFQLRWVAKRLLRGYHGDHIGYTKFARWYMPEKLPAIHEGGKNEVGEMGKWIEGRERAGGRTRDEKKAKSKAKDSRAPVGTMLFADVERRLDVLIFRSCFAQNVWEARRYVVQGHVKLNGQVIRNPNIMLNPGDVFTVNPSQIVMLQAPKSKSQPSAEEDVEGKASQEKPSEPTVPVASSYFKLPDYASPHLFVPAYLLPSYLTCSAVYVRHPTARPNYSEIPSPYDAGGELMSLAWEWFKRSAPRMRNKTKKWPNPFGGFGKQ</sequence>
<dbReference type="SMART" id="SM00363">
    <property type="entry name" value="S4"/>
    <property type="match status" value="1"/>
</dbReference>
<dbReference type="PANTHER" id="PTHR11831:SF4">
    <property type="entry name" value="SMALL RIBOSOMAL SUBUNIT PROTEIN US4M"/>
    <property type="match status" value="1"/>
</dbReference>
<dbReference type="GO" id="GO:0003735">
    <property type="term" value="F:structural constituent of ribosome"/>
    <property type="evidence" value="ECO:0007669"/>
    <property type="project" value="TreeGrafter"/>
</dbReference>
<dbReference type="Pfam" id="PF01479">
    <property type="entry name" value="S4"/>
    <property type="match status" value="1"/>
</dbReference>
<gene>
    <name evidence="9" type="ORF">CNBG_5484</name>
</gene>
<dbReference type="SUPFAM" id="SSF55174">
    <property type="entry name" value="Alpha-L RNA-binding motif"/>
    <property type="match status" value="1"/>
</dbReference>
<evidence type="ECO:0000256" key="5">
    <source>
        <dbReference type="ARBA" id="ARBA00023274"/>
    </source>
</evidence>
<keyword evidence="3 6" id="KW-0694">RNA-binding</keyword>
<dbReference type="InterPro" id="IPR002942">
    <property type="entry name" value="S4_RNA-bd"/>
</dbReference>
<dbReference type="GO" id="GO:0005763">
    <property type="term" value="C:mitochondrial small ribosomal subunit"/>
    <property type="evidence" value="ECO:0007669"/>
    <property type="project" value="TreeGrafter"/>
</dbReference>
<evidence type="ECO:0000313" key="9">
    <source>
        <dbReference type="EMBL" id="KGB79646.1"/>
    </source>
</evidence>
<dbReference type="PANTHER" id="PTHR11831">
    <property type="entry name" value="30S 40S RIBOSOMAL PROTEIN"/>
    <property type="match status" value="1"/>
</dbReference>
<evidence type="ECO:0000256" key="6">
    <source>
        <dbReference type="PROSITE-ProRule" id="PRU00182"/>
    </source>
</evidence>
<dbReference type="OrthoDB" id="3356781at2759"/>
<evidence type="ECO:0000256" key="4">
    <source>
        <dbReference type="ARBA" id="ARBA00022980"/>
    </source>
</evidence>
<dbReference type="GO" id="GO:0042274">
    <property type="term" value="P:ribosomal small subunit biogenesis"/>
    <property type="evidence" value="ECO:0007669"/>
    <property type="project" value="TreeGrafter"/>
</dbReference>
<name>A0A095DG25_CRYD2</name>
<dbReference type="RefSeq" id="XP_062885307.1">
    <property type="nucleotide sequence ID" value="XM_063029352.1"/>
</dbReference>
<evidence type="ECO:0000256" key="3">
    <source>
        <dbReference type="ARBA" id="ARBA00022884"/>
    </source>
</evidence>
<reference evidence="9 10" key="2">
    <citation type="journal article" date="2018" name="Proc. Natl. Acad. Sci.">
        <title>RNAi is a critical determinant of centromere evolution in closely related fungi.</title>
        <authorList>
            <person name="Yadav V."/>
            <person name="Sun S."/>
            <person name="Billmyre R.B."/>
            <person name="Thimmappa B.C."/>
            <person name="Shea T."/>
            <person name="Lintner R."/>
            <person name="Bakkeren G."/>
            <person name="Cuomo C.A."/>
            <person name="Heitman J."/>
            <person name="Sanyal K."/>
        </authorList>
    </citation>
    <scope>NUCLEOTIDE SEQUENCE [LARGE SCALE GENOMIC DNA]</scope>
    <source>
        <strain evidence="9 10">R265</strain>
    </source>
</reference>
<keyword evidence="10" id="KW-1185">Reference proteome</keyword>